<dbReference type="GO" id="GO:0006412">
    <property type="term" value="P:translation"/>
    <property type="evidence" value="ECO:0007669"/>
    <property type="project" value="UniProtKB-UniRule"/>
</dbReference>
<comment type="function">
    <text evidence="7 10">This protein binds specifically to 23S rRNA; its binding is stimulated by other ribosomal proteins, e.g., L4, L17, and L20. It is important during the early stages of 50S assembly. It makes multiple contacts with different domains of the 23S rRNA in the assembled 50S subunit and ribosome.</text>
</comment>
<evidence type="ECO:0000256" key="11">
    <source>
        <dbReference type="SAM" id="MobiDB-lite"/>
    </source>
</evidence>
<dbReference type="GO" id="GO:0022625">
    <property type="term" value="C:cytosolic large ribosomal subunit"/>
    <property type="evidence" value="ECO:0007669"/>
    <property type="project" value="TreeGrafter"/>
</dbReference>
<protein>
    <recommendedName>
        <fullName evidence="6 7">Large ribosomal subunit protein uL22</fullName>
    </recommendedName>
</protein>
<evidence type="ECO:0000256" key="7">
    <source>
        <dbReference type="HAMAP-Rule" id="MF_01331"/>
    </source>
</evidence>
<evidence type="ECO:0000256" key="10">
    <source>
        <dbReference type="RuleBase" id="RU004008"/>
    </source>
</evidence>
<evidence type="ECO:0000256" key="1">
    <source>
        <dbReference type="ARBA" id="ARBA00009451"/>
    </source>
</evidence>
<evidence type="ECO:0000256" key="6">
    <source>
        <dbReference type="ARBA" id="ARBA00035207"/>
    </source>
</evidence>
<reference evidence="12" key="1">
    <citation type="journal article" date="2015" name="ISME J.">
        <title>Aquifer environment selects for microbial species cohorts in sediment and groundwater.</title>
        <authorList>
            <person name="Hug L.A."/>
            <person name="Thomas B.C."/>
            <person name="Brown C.T."/>
            <person name="Frischkorn K.R."/>
            <person name="Williams K.H."/>
            <person name="Tringe S.G."/>
            <person name="Banfield J.F."/>
        </authorList>
    </citation>
    <scope>NUCLEOTIDE SEQUENCE</scope>
</reference>
<dbReference type="Gene3D" id="3.90.470.10">
    <property type="entry name" value="Ribosomal protein L22/L17"/>
    <property type="match status" value="1"/>
</dbReference>
<comment type="function">
    <text evidence="7">The globular domain of the protein is located near the polypeptide exit tunnel on the outside of the subunit, while an extended beta-hairpin is found that lines the wall of the exit tunnel in the center of the 70S ribosome.</text>
</comment>
<dbReference type="AlphaFoldDB" id="A0A0H4TB01"/>
<dbReference type="SUPFAM" id="SSF54843">
    <property type="entry name" value="Ribosomal protein L22"/>
    <property type="match status" value="1"/>
</dbReference>
<name>A0A0H4TB01_UNCZI</name>
<evidence type="ECO:0000256" key="9">
    <source>
        <dbReference type="RuleBase" id="RU004006"/>
    </source>
</evidence>
<sequence>MEAVAKARFVRSSPRKLRRVAQLIKGKNVTKALATLSYTPKYAALVLEKVVKSATANALVLEGTAKLKAEDLLVKNVIVDGGPTLKRIRAVGMGRAYMIRKPTAHVTVLLAEDLKAKALRERQAKLQAEKSGTKKKGAAQSESSSRSESPSGKSKESKGE</sequence>
<feature type="compositionally biased region" description="Low complexity" evidence="11">
    <location>
        <begin position="141"/>
        <end position="152"/>
    </location>
</feature>
<keyword evidence="2 7" id="KW-0699">rRNA-binding</keyword>
<evidence type="ECO:0000256" key="4">
    <source>
        <dbReference type="ARBA" id="ARBA00022980"/>
    </source>
</evidence>
<comment type="similarity">
    <text evidence="1 7 8">Belongs to the universal ribosomal protein uL22 family.</text>
</comment>
<evidence type="ECO:0000313" key="12">
    <source>
        <dbReference type="EMBL" id="AKQ03627.1"/>
    </source>
</evidence>
<organism evidence="12">
    <name type="scientific">uncultured candidate division Zixibacteria bacterium Rifle_16ft_4_minimus_38126</name>
    <dbReference type="NCBI Taxonomy" id="1665171"/>
    <lineage>
        <taxon>Bacteria</taxon>
        <taxon>Pseudomonadati</taxon>
    </lineage>
</organism>
<dbReference type="GO" id="GO:0019843">
    <property type="term" value="F:rRNA binding"/>
    <property type="evidence" value="ECO:0007669"/>
    <property type="project" value="UniProtKB-UniRule"/>
</dbReference>
<dbReference type="GO" id="GO:0003735">
    <property type="term" value="F:structural constituent of ribosome"/>
    <property type="evidence" value="ECO:0007669"/>
    <property type="project" value="InterPro"/>
</dbReference>
<dbReference type="InterPro" id="IPR001063">
    <property type="entry name" value="Ribosomal_uL22"/>
</dbReference>
<dbReference type="NCBIfam" id="TIGR01044">
    <property type="entry name" value="rplV_bact"/>
    <property type="match status" value="1"/>
</dbReference>
<dbReference type="PANTHER" id="PTHR13501:SF8">
    <property type="entry name" value="LARGE RIBOSOMAL SUBUNIT PROTEIN UL22M"/>
    <property type="match status" value="1"/>
</dbReference>
<dbReference type="PANTHER" id="PTHR13501">
    <property type="entry name" value="CHLOROPLAST 50S RIBOSOMAL PROTEIN L22-RELATED"/>
    <property type="match status" value="1"/>
</dbReference>
<accession>A0A0H4TB01</accession>
<dbReference type="EMBL" id="KT007017">
    <property type="protein sequence ID" value="AKQ03627.1"/>
    <property type="molecule type" value="Genomic_DNA"/>
</dbReference>
<evidence type="ECO:0000256" key="5">
    <source>
        <dbReference type="ARBA" id="ARBA00023274"/>
    </source>
</evidence>
<feature type="region of interest" description="Disordered" evidence="11">
    <location>
        <begin position="122"/>
        <end position="160"/>
    </location>
</feature>
<dbReference type="HAMAP" id="MF_01331_B">
    <property type="entry name" value="Ribosomal_uL22_B"/>
    <property type="match status" value="1"/>
</dbReference>
<dbReference type="CDD" id="cd00336">
    <property type="entry name" value="Ribosomal_L22"/>
    <property type="match status" value="1"/>
</dbReference>
<keyword evidence="4 7" id="KW-0689">Ribosomal protein</keyword>
<keyword evidence="3 7" id="KW-0694">RNA-binding</keyword>
<gene>
    <name evidence="7" type="primary">rplV</name>
</gene>
<evidence type="ECO:0000256" key="8">
    <source>
        <dbReference type="RuleBase" id="RU004005"/>
    </source>
</evidence>
<evidence type="ECO:0000256" key="2">
    <source>
        <dbReference type="ARBA" id="ARBA00022730"/>
    </source>
</evidence>
<dbReference type="InterPro" id="IPR036394">
    <property type="entry name" value="Ribosomal_uL22_sf"/>
</dbReference>
<dbReference type="Pfam" id="PF00237">
    <property type="entry name" value="Ribosomal_L22"/>
    <property type="match status" value="1"/>
</dbReference>
<feature type="compositionally biased region" description="Basic and acidic residues" evidence="11">
    <location>
        <begin position="122"/>
        <end position="132"/>
    </location>
</feature>
<keyword evidence="5 7" id="KW-0687">Ribonucleoprotein</keyword>
<proteinExistence type="inferred from homology"/>
<evidence type="ECO:0000256" key="3">
    <source>
        <dbReference type="ARBA" id="ARBA00022884"/>
    </source>
</evidence>
<dbReference type="InterPro" id="IPR047867">
    <property type="entry name" value="Ribosomal_uL22_bac/org-type"/>
</dbReference>
<comment type="subunit">
    <text evidence="7 9">Part of the 50S ribosomal subunit.</text>
</comment>
<dbReference type="InterPro" id="IPR005727">
    <property type="entry name" value="Ribosomal_uL22_bac/chlpt-type"/>
</dbReference>